<dbReference type="Proteomes" id="UP000054324">
    <property type="component" value="Unassembled WGS sequence"/>
</dbReference>
<gene>
    <name evidence="2" type="ORF">T265_06432</name>
</gene>
<dbReference type="PANTHER" id="PTHR21860">
    <property type="entry name" value="TRANSCRIPTION INITIATION FACTOR IIIC TFIIIC , POLYPEPTIDE 6-RELATED"/>
    <property type="match status" value="1"/>
</dbReference>
<organism evidence="2 3">
    <name type="scientific">Opisthorchis viverrini</name>
    <name type="common">Southeast Asian liver fluke</name>
    <dbReference type="NCBI Taxonomy" id="6198"/>
    <lineage>
        <taxon>Eukaryota</taxon>
        <taxon>Metazoa</taxon>
        <taxon>Spiralia</taxon>
        <taxon>Lophotrochozoa</taxon>
        <taxon>Platyhelminthes</taxon>
        <taxon>Trematoda</taxon>
        <taxon>Digenea</taxon>
        <taxon>Opisthorchiida</taxon>
        <taxon>Opisthorchiata</taxon>
        <taxon>Opisthorchiidae</taxon>
        <taxon>Opisthorchis</taxon>
    </lineage>
</organism>
<reference evidence="2 3" key="1">
    <citation type="submission" date="2013-11" db="EMBL/GenBank/DDBJ databases">
        <title>Opisthorchis viverrini - life in the bile duct.</title>
        <authorList>
            <person name="Young N.D."/>
            <person name="Nagarajan N."/>
            <person name="Lin S.J."/>
            <person name="Korhonen P.K."/>
            <person name="Jex A.R."/>
            <person name="Hall R.S."/>
            <person name="Safavi-Hemami H."/>
            <person name="Kaewkong W."/>
            <person name="Bertrand D."/>
            <person name="Gao S."/>
            <person name="Seet Q."/>
            <person name="Wongkham S."/>
            <person name="Teh B.T."/>
            <person name="Wongkham C."/>
            <person name="Intapan P.M."/>
            <person name="Maleewong W."/>
            <person name="Yang X."/>
            <person name="Hu M."/>
            <person name="Wang Z."/>
            <person name="Hofmann A."/>
            <person name="Sternberg P.W."/>
            <person name="Tan P."/>
            <person name="Wang J."/>
            <person name="Gasser R.B."/>
        </authorList>
    </citation>
    <scope>NUCLEOTIDE SEQUENCE [LARGE SCALE GENOMIC DNA]</scope>
</reference>
<dbReference type="PANTHER" id="PTHR21860:SF2">
    <property type="entry name" value="GENERAL TRANSCRIPTION FACTOR 3C POLYPEPTIDE 6"/>
    <property type="match status" value="1"/>
</dbReference>
<dbReference type="Pfam" id="PF10419">
    <property type="entry name" value="TFIIIC_sub6"/>
    <property type="match status" value="1"/>
</dbReference>
<dbReference type="CTD" id="20320611"/>
<dbReference type="GO" id="GO:0000127">
    <property type="term" value="C:transcription factor TFIIIC complex"/>
    <property type="evidence" value="ECO:0007669"/>
    <property type="project" value="TreeGrafter"/>
</dbReference>
<dbReference type="Gene3D" id="2.60.40.4370">
    <property type="match status" value="1"/>
</dbReference>
<dbReference type="RefSeq" id="XP_009169954.1">
    <property type="nucleotide sequence ID" value="XM_009171690.1"/>
</dbReference>
<dbReference type="AlphaFoldDB" id="A0A074ZKL5"/>
<dbReference type="EMBL" id="KL596751">
    <property type="protein sequence ID" value="KER26317.1"/>
    <property type="molecule type" value="Genomic_DNA"/>
</dbReference>
<sequence length="379" mass="41416">MQNWLATTIWQLDETRFKAFVKTLGVQRRGVWVWRDWAPQHIYVLRKMTTSELLSIPVWTFGKSPHCCEIPIVQSMFIAALIFGPANSCELAIWAWWPLCGVTIGQSRLNFIPSHASIVSLLTGVDRSLALFVCCSSIGRMSAASNVYPILSKIGCSTADSWADGGCWITACGTMISILMNGPPNLLSHHLSGALVCMYPETKGNPPPRDRIPQSEQLPSHIGSTQVSKTSAMEGSPIPTEPKSESTSHPTIGAGDDEWELVDEEIVFADCHGVVEADILTPNNPVTFADLDSANPLVQIGPAVFEGRYEDVLGTMVFIEPRAREEDGSVLAELRTPLGPPSSARLSQPSVQLVKSTKCLVLDRVFLKPKLDSQSSEQN</sequence>
<dbReference type="InterPro" id="IPR042771">
    <property type="entry name" value="GTF3C6-like"/>
</dbReference>
<dbReference type="GO" id="GO:0006383">
    <property type="term" value="P:transcription by RNA polymerase III"/>
    <property type="evidence" value="ECO:0007669"/>
    <property type="project" value="InterPro"/>
</dbReference>
<name>A0A074ZKL5_OPIVI</name>
<evidence type="ECO:0000313" key="3">
    <source>
        <dbReference type="Proteomes" id="UP000054324"/>
    </source>
</evidence>
<accession>A0A074ZKL5</accession>
<evidence type="ECO:0000313" key="2">
    <source>
        <dbReference type="EMBL" id="KER26317.1"/>
    </source>
</evidence>
<dbReference type="OrthoDB" id="5970620at2759"/>
<evidence type="ECO:0000259" key="1">
    <source>
        <dbReference type="Pfam" id="PF10419"/>
    </source>
</evidence>
<keyword evidence="3" id="KW-1185">Reference proteome</keyword>
<proteinExistence type="predicted"/>
<dbReference type="InterPro" id="IPR019481">
    <property type="entry name" value="TFIIIC_triple_barrel"/>
</dbReference>
<dbReference type="KEGG" id="ovi:T265_06432"/>
<dbReference type="GeneID" id="20320611"/>
<feature type="domain" description="Transcription factor TFIIIC triple barrel" evidence="1">
    <location>
        <begin position="265"/>
        <end position="368"/>
    </location>
</feature>
<protein>
    <recommendedName>
        <fullName evidence="1">Transcription factor TFIIIC triple barrel domain-containing protein</fullName>
    </recommendedName>
</protein>